<comment type="caution">
    <text evidence="1">The sequence shown here is derived from an EMBL/GenBank/DDBJ whole genome shotgun (WGS) entry which is preliminary data.</text>
</comment>
<dbReference type="EMBL" id="JABXXO010000009">
    <property type="protein sequence ID" value="KAF7770775.1"/>
    <property type="molecule type" value="Genomic_DNA"/>
</dbReference>
<evidence type="ECO:0000313" key="2">
    <source>
        <dbReference type="Proteomes" id="UP000629468"/>
    </source>
</evidence>
<protein>
    <submittedName>
        <fullName evidence="1">Uncharacterized protein</fullName>
    </submittedName>
</protein>
<organism evidence="1 2">
    <name type="scientific">Agaricus bisporus var. burnettii</name>
    <dbReference type="NCBI Taxonomy" id="192524"/>
    <lineage>
        <taxon>Eukaryota</taxon>
        <taxon>Fungi</taxon>
        <taxon>Dikarya</taxon>
        <taxon>Basidiomycota</taxon>
        <taxon>Agaricomycotina</taxon>
        <taxon>Agaricomycetes</taxon>
        <taxon>Agaricomycetidae</taxon>
        <taxon>Agaricales</taxon>
        <taxon>Agaricineae</taxon>
        <taxon>Agaricaceae</taxon>
        <taxon>Agaricus</taxon>
    </lineage>
</organism>
<reference evidence="1 2" key="1">
    <citation type="journal article" name="Sci. Rep.">
        <title>Telomere-to-telomere assembled and centromere annotated genomes of the two main subspecies of the button mushroom Agaricus bisporus reveal especially polymorphic chromosome ends.</title>
        <authorList>
            <person name="Sonnenberg A.S.M."/>
            <person name="Sedaghat-Telgerd N."/>
            <person name="Lavrijssen B."/>
            <person name="Ohm R.A."/>
            <person name="Hendrickx P.M."/>
            <person name="Scholtmeijer K."/>
            <person name="Baars J.J.P."/>
            <person name="van Peer A."/>
        </authorList>
    </citation>
    <scope>NUCLEOTIDE SEQUENCE [LARGE SCALE GENOMIC DNA]</scope>
    <source>
        <strain evidence="1 2">H119_p4</strain>
    </source>
</reference>
<evidence type="ECO:0000313" key="1">
    <source>
        <dbReference type="EMBL" id="KAF7770775.1"/>
    </source>
</evidence>
<proteinExistence type="predicted"/>
<sequence>MLAFLAQLLQKLKALELPSTVTDVWYSCPRPLHTLWFLFWPFPWKFRPFPPLDSVQIFQKSLLFEHRYYKEENYRILRSLPLFQLRDTPLFALYRLHDAICAACENGTMMEGAYIWHRADWPVRDIPNPQDPDPVRYAVLASIAEDMAKAFNRKIRIGLRRGIRHISADMARANFAAKDIDKPFEEAPPWAANVPALPEWVFLEKGNVVNPKRINPFAKRRIMNYFGSRLENPIEEKYANDRDPGRLMVCGEVILVLQAARTTTEDIDHTYPFLEIDPYMKISDTTEEITRSIGNSIVLRQGFGCDRISLYSISFFISRTFVIPECYASSYLHDLRVGVKNMGAVKAFRTAALESYY</sequence>
<accession>A0A8H7C952</accession>
<dbReference type="Proteomes" id="UP000629468">
    <property type="component" value="Unassembled WGS sequence"/>
</dbReference>
<dbReference type="AlphaFoldDB" id="A0A8H7C952"/>
<gene>
    <name evidence="1" type="ORF">Agabi119p4_6749</name>
</gene>
<name>A0A8H7C952_AGABI</name>